<gene>
    <name evidence="1" type="ORF">G3572_15560</name>
</gene>
<sequence length="74" mass="7937">MGRPVRPIVPMAPQEMVERAARAVGRVLRDDMRGITGLSIDDITAMTGTLIALGLVPVLPGEATPDTLIERTRT</sequence>
<dbReference type="RefSeq" id="WP_164613541.1">
    <property type="nucleotide sequence ID" value="NZ_JAAIKE010000005.1"/>
</dbReference>
<name>A0A6B3RX31_9RHOB</name>
<protein>
    <submittedName>
        <fullName evidence="1">Uncharacterized protein</fullName>
    </submittedName>
</protein>
<proteinExistence type="predicted"/>
<reference evidence="1 2" key="1">
    <citation type="submission" date="2020-02" db="EMBL/GenBank/DDBJ databases">
        <title>Rhodobacter algicola sp. nov., isolated from microalga culture.</title>
        <authorList>
            <person name="Park C.-Y."/>
        </authorList>
    </citation>
    <scope>NUCLEOTIDE SEQUENCE [LARGE SCALE GENOMIC DNA]</scope>
    <source>
        <strain evidence="1 2">ETT8</strain>
    </source>
</reference>
<dbReference type="Proteomes" id="UP000481421">
    <property type="component" value="Unassembled WGS sequence"/>
</dbReference>
<keyword evidence="2" id="KW-1185">Reference proteome</keyword>
<dbReference type="AlphaFoldDB" id="A0A6B3RX31"/>
<comment type="caution">
    <text evidence="1">The sequence shown here is derived from an EMBL/GenBank/DDBJ whole genome shotgun (WGS) entry which is preliminary data.</text>
</comment>
<dbReference type="EMBL" id="JAAIKE010000005">
    <property type="protein sequence ID" value="NEX47629.1"/>
    <property type="molecule type" value="Genomic_DNA"/>
</dbReference>
<accession>A0A6B3RX31</accession>
<evidence type="ECO:0000313" key="1">
    <source>
        <dbReference type="EMBL" id="NEX47629.1"/>
    </source>
</evidence>
<organism evidence="1 2">
    <name type="scientific">Pseudotabrizicola algicola</name>
    <dbReference type="NCBI Taxonomy" id="2709381"/>
    <lineage>
        <taxon>Bacteria</taxon>
        <taxon>Pseudomonadati</taxon>
        <taxon>Pseudomonadota</taxon>
        <taxon>Alphaproteobacteria</taxon>
        <taxon>Rhodobacterales</taxon>
        <taxon>Paracoccaceae</taxon>
        <taxon>Pseudotabrizicola</taxon>
    </lineage>
</organism>
<evidence type="ECO:0000313" key="2">
    <source>
        <dbReference type="Proteomes" id="UP000481421"/>
    </source>
</evidence>